<evidence type="ECO:0000256" key="6">
    <source>
        <dbReference type="SAM" id="Phobius"/>
    </source>
</evidence>
<feature type="transmembrane region" description="Helical" evidence="6">
    <location>
        <begin position="213"/>
        <end position="234"/>
    </location>
</feature>
<evidence type="ECO:0000256" key="5">
    <source>
        <dbReference type="ARBA" id="ARBA00023136"/>
    </source>
</evidence>
<sequence length="330" mass="34634">MREAAGPGAARAPTPLKRWTLRGLLIAFYIGVAAMLVSIGRGLDWGEVATALRELPLHSLLLAGACSLACYLLYAGYELLAARHVTPGLPQRSVAAIGFVSYTFNLNLGAILGALGVRLRLYTARGVPSGEGVRIVAFNLLTNWSGYVVTLGLALLLLWSEPPAAWGLGAVPLRLIGGALLLAAAGYLWACARATRRSFTLRGQTIELPSLRHALLQLALSVPVWILGAASLALLLGPRVGFDLVIVTLLASAVAGLVVRIPAGLGVIEGVFLASLGSAVGESRLLAALLAYRCVHYLGPLLLGLVTFLVLELRARGTRRPKVHAAPVNA</sequence>
<feature type="transmembrane region" description="Helical" evidence="6">
    <location>
        <begin position="171"/>
        <end position="192"/>
    </location>
</feature>
<evidence type="ECO:0000313" key="7">
    <source>
        <dbReference type="EMBL" id="MBB5209765.1"/>
    </source>
</evidence>
<evidence type="ECO:0000256" key="1">
    <source>
        <dbReference type="ARBA" id="ARBA00004651"/>
    </source>
</evidence>
<proteinExistence type="predicted"/>
<dbReference type="Proteomes" id="UP000521199">
    <property type="component" value="Unassembled WGS sequence"/>
</dbReference>
<comment type="caution">
    <text evidence="7">The sequence shown here is derived from an EMBL/GenBank/DDBJ whole genome shotgun (WGS) entry which is preliminary data.</text>
</comment>
<organism evidence="7 8">
    <name type="scientific">Chiayiivirga flava</name>
    <dbReference type="NCBI Taxonomy" id="659595"/>
    <lineage>
        <taxon>Bacteria</taxon>
        <taxon>Pseudomonadati</taxon>
        <taxon>Pseudomonadota</taxon>
        <taxon>Gammaproteobacteria</taxon>
        <taxon>Lysobacterales</taxon>
        <taxon>Lysobacteraceae</taxon>
        <taxon>Chiayiivirga</taxon>
    </lineage>
</organism>
<evidence type="ECO:0000256" key="3">
    <source>
        <dbReference type="ARBA" id="ARBA00022692"/>
    </source>
</evidence>
<name>A0A7W8G3E0_9GAMM</name>
<dbReference type="Pfam" id="PF03706">
    <property type="entry name" value="LPG_synthase_TM"/>
    <property type="match status" value="1"/>
</dbReference>
<gene>
    <name evidence="7" type="ORF">HNQ52_003338</name>
</gene>
<dbReference type="PANTHER" id="PTHR39087:SF2">
    <property type="entry name" value="UPF0104 MEMBRANE PROTEIN MJ1595"/>
    <property type="match status" value="1"/>
</dbReference>
<keyword evidence="4 6" id="KW-1133">Transmembrane helix</keyword>
<dbReference type="InterPro" id="IPR022791">
    <property type="entry name" value="L-PG_synthase/AglD"/>
</dbReference>
<reference evidence="7 8" key="1">
    <citation type="submission" date="2020-08" db="EMBL/GenBank/DDBJ databases">
        <title>Genomic Encyclopedia of Type Strains, Phase IV (KMG-IV): sequencing the most valuable type-strain genomes for metagenomic binning, comparative biology and taxonomic classification.</title>
        <authorList>
            <person name="Goeker M."/>
        </authorList>
    </citation>
    <scope>NUCLEOTIDE SEQUENCE [LARGE SCALE GENOMIC DNA]</scope>
    <source>
        <strain evidence="7 8">DSM 24163</strain>
    </source>
</reference>
<evidence type="ECO:0000256" key="2">
    <source>
        <dbReference type="ARBA" id="ARBA00022475"/>
    </source>
</evidence>
<evidence type="ECO:0000256" key="4">
    <source>
        <dbReference type="ARBA" id="ARBA00022989"/>
    </source>
</evidence>
<feature type="transmembrane region" description="Helical" evidence="6">
    <location>
        <begin position="297"/>
        <end position="315"/>
    </location>
</feature>
<accession>A0A7W8G3E0</accession>
<comment type="subcellular location">
    <subcellularLocation>
        <location evidence="1">Cell membrane</location>
        <topology evidence="1">Multi-pass membrane protein</topology>
    </subcellularLocation>
</comment>
<evidence type="ECO:0000313" key="8">
    <source>
        <dbReference type="Proteomes" id="UP000521199"/>
    </source>
</evidence>
<keyword evidence="3 6" id="KW-0812">Transmembrane</keyword>
<feature type="transmembrane region" description="Helical" evidence="6">
    <location>
        <begin position="23"/>
        <end position="43"/>
    </location>
</feature>
<feature type="transmembrane region" description="Helical" evidence="6">
    <location>
        <begin position="55"/>
        <end position="74"/>
    </location>
</feature>
<keyword evidence="2" id="KW-1003">Cell membrane</keyword>
<dbReference type="GO" id="GO:0005886">
    <property type="term" value="C:plasma membrane"/>
    <property type="evidence" value="ECO:0007669"/>
    <property type="project" value="UniProtKB-SubCell"/>
</dbReference>
<keyword evidence="5 6" id="KW-0472">Membrane</keyword>
<dbReference type="RefSeq" id="WP_183962391.1">
    <property type="nucleotide sequence ID" value="NZ_JACHHP010000008.1"/>
</dbReference>
<feature type="transmembrane region" description="Helical" evidence="6">
    <location>
        <begin position="94"/>
        <end position="115"/>
    </location>
</feature>
<dbReference type="AlphaFoldDB" id="A0A7W8G3E0"/>
<feature type="transmembrane region" description="Helical" evidence="6">
    <location>
        <begin position="136"/>
        <end position="159"/>
    </location>
</feature>
<protein>
    <submittedName>
        <fullName evidence="7">Uncharacterized protein</fullName>
    </submittedName>
</protein>
<keyword evidence="8" id="KW-1185">Reference proteome</keyword>
<dbReference type="EMBL" id="JACHHP010000008">
    <property type="protein sequence ID" value="MBB5209765.1"/>
    <property type="molecule type" value="Genomic_DNA"/>
</dbReference>
<dbReference type="PANTHER" id="PTHR39087">
    <property type="entry name" value="UPF0104 MEMBRANE PROTEIN MJ1595"/>
    <property type="match status" value="1"/>
</dbReference>
<feature type="transmembrane region" description="Helical" evidence="6">
    <location>
        <begin position="240"/>
        <end position="259"/>
    </location>
</feature>